<evidence type="ECO:0000256" key="6">
    <source>
        <dbReference type="ARBA" id="ARBA00023136"/>
    </source>
</evidence>
<keyword evidence="4 7" id="KW-0812">Transmembrane</keyword>
<evidence type="ECO:0000256" key="1">
    <source>
        <dbReference type="ARBA" id="ARBA00004651"/>
    </source>
</evidence>
<feature type="transmembrane region" description="Helical" evidence="7">
    <location>
        <begin position="12"/>
        <end position="28"/>
    </location>
</feature>
<feature type="transmembrane region" description="Helical" evidence="7">
    <location>
        <begin position="123"/>
        <end position="140"/>
    </location>
</feature>
<evidence type="ECO:0000259" key="8">
    <source>
        <dbReference type="Pfam" id="PF02308"/>
    </source>
</evidence>
<evidence type="ECO:0000256" key="7">
    <source>
        <dbReference type="SAM" id="Phobius"/>
    </source>
</evidence>
<gene>
    <name evidence="9" type="ORF">H9968_09135</name>
</gene>
<dbReference type="PANTHER" id="PTHR33778:SF1">
    <property type="entry name" value="MAGNESIUM TRANSPORTER YHID-RELATED"/>
    <property type="match status" value="1"/>
</dbReference>
<dbReference type="InterPro" id="IPR049177">
    <property type="entry name" value="MgtC_SapB_SrpB_YhiD_N"/>
</dbReference>
<evidence type="ECO:0000256" key="5">
    <source>
        <dbReference type="ARBA" id="ARBA00022989"/>
    </source>
</evidence>
<evidence type="ECO:0000256" key="4">
    <source>
        <dbReference type="ARBA" id="ARBA00022692"/>
    </source>
</evidence>
<protein>
    <submittedName>
        <fullName evidence="9">MgtC/SapB family protein</fullName>
    </submittedName>
</protein>
<name>A0A9D2EMR0_9FIRM</name>
<comment type="similarity">
    <text evidence="2">Belongs to the MgtC/SapB family.</text>
</comment>
<keyword evidence="5 7" id="KW-1133">Transmembrane helix</keyword>
<feature type="transmembrane region" description="Helical" evidence="7">
    <location>
        <begin position="40"/>
        <end position="60"/>
    </location>
</feature>
<reference evidence="9" key="2">
    <citation type="submission" date="2021-04" db="EMBL/GenBank/DDBJ databases">
        <authorList>
            <person name="Gilroy R."/>
        </authorList>
    </citation>
    <scope>NUCLEOTIDE SEQUENCE</scope>
    <source>
        <strain evidence="9">CHK179-28034</strain>
    </source>
</reference>
<evidence type="ECO:0000313" key="9">
    <source>
        <dbReference type="EMBL" id="HIZ40067.1"/>
    </source>
</evidence>
<feature type="transmembrane region" description="Helical" evidence="7">
    <location>
        <begin position="72"/>
        <end position="92"/>
    </location>
</feature>
<evidence type="ECO:0000256" key="3">
    <source>
        <dbReference type="ARBA" id="ARBA00022475"/>
    </source>
</evidence>
<dbReference type="PANTHER" id="PTHR33778">
    <property type="entry name" value="PROTEIN MGTC"/>
    <property type="match status" value="1"/>
</dbReference>
<accession>A0A9D2EMR0</accession>
<keyword evidence="3" id="KW-1003">Cell membrane</keyword>
<dbReference type="GO" id="GO:0005886">
    <property type="term" value="C:plasma membrane"/>
    <property type="evidence" value="ECO:0007669"/>
    <property type="project" value="UniProtKB-SubCell"/>
</dbReference>
<comment type="caution">
    <text evidence="9">The sequence shown here is derived from an EMBL/GenBank/DDBJ whole genome shotgun (WGS) entry which is preliminary data.</text>
</comment>
<dbReference type="Pfam" id="PF02308">
    <property type="entry name" value="MgtC"/>
    <property type="match status" value="1"/>
</dbReference>
<dbReference type="EMBL" id="DXBR01000084">
    <property type="protein sequence ID" value="HIZ40067.1"/>
    <property type="molecule type" value="Genomic_DNA"/>
</dbReference>
<proteinExistence type="inferred from homology"/>
<evidence type="ECO:0000256" key="2">
    <source>
        <dbReference type="ARBA" id="ARBA00009298"/>
    </source>
</evidence>
<evidence type="ECO:0000313" key="10">
    <source>
        <dbReference type="Proteomes" id="UP000824049"/>
    </source>
</evidence>
<dbReference type="AlphaFoldDB" id="A0A9D2EMR0"/>
<keyword evidence="6 7" id="KW-0472">Membrane</keyword>
<reference evidence="9" key="1">
    <citation type="journal article" date="2021" name="PeerJ">
        <title>Extensive microbial diversity within the chicken gut microbiome revealed by metagenomics and culture.</title>
        <authorList>
            <person name="Gilroy R."/>
            <person name="Ravi A."/>
            <person name="Getino M."/>
            <person name="Pursley I."/>
            <person name="Horton D.L."/>
            <person name="Alikhan N.F."/>
            <person name="Baker D."/>
            <person name="Gharbi K."/>
            <person name="Hall N."/>
            <person name="Watson M."/>
            <person name="Adriaenssens E.M."/>
            <person name="Foster-Nyarko E."/>
            <person name="Jarju S."/>
            <person name="Secka A."/>
            <person name="Antonio M."/>
            <person name="Oren A."/>
            <person name="Chaudhuri R.R."/>
            <person name="La Ragione R."/>
            <person name="Hildebrand F."/>
            <person name="Pallen M.J."/>
        </authorList>
    </citation>
    <scope>NUCLEOTIDE SEQUENCE</scope>
    <source>
        <strain evidence="9">CHK179-28034</strain>
    </source>
</reference>
<feature type="domain" description="MgtC/SapB/SrpB/YhiD N-terminal" evidence="8">
    <location>
        <begin position="15"/>
        <end position="141"/>
    </location>
</feature>
<dbReference type="Proteomes" id="UP000824049">
    <property type="component" value="Unassembled WGS sequence"/>
</dbReference>
<dbReference type="PRINTS" id="PR01837">
    <property type="entry name" value="MGTCSAPBPROT"/>
</dbReference>
<organism evidence="9 10">
    <name type="scientific">Candidatus Anaerobutyricum stercoris</name>
    <dbReference type="NCBI Taxonomy" id="2838457"/>
    <lineage>
        <taxon>Bacteria</taxon>
        <taxon>Bacillati</taxon>
        <taxon>Bacillota</taxon>
        <taxon>Clostridia</taxon>
        <taxon>Lachnospirales</taxon>
        <taxon>Lachnospiraceae</taxon>
        <taxon>Anaerobutyricum</taxon>
    </lineage>
</organism>
<comment type="subcellular location">
    <subcellularLocation>
        <location evidence="1">Cell membrane</location>
        <topology evidence="1">Multi-pass membrane protein</topology>
    </subcellularLocation>
</comment>
<sequence>METYFIEQASYFLRILLSGLCGMLIGTERQHRTKAAGIRTHYMISVATALMMIISKYGFMDVAGLNGLNCDVSRVAAGIITGVGILGGGLIIIGKQGNVSGITTASGVWATIAIGMALGAGMYLMGIGTTVLVLLAQMLFHSRLKICREQAHAVLVYRIRQNNGREILKKLEKKEQKFCQYGGIMKTEDAAG</sequence>
<dbReference type="InterPro" id="IPR003416">
    <property type="entry name" value="MgtC/SapB/SrpB/YhiD_fam"/>
</dbReference>